<dbReference type="Proteomes" id="UP000483820">
    <property type="component" value="Chromosome IV"/>
</dbReference>
<evidence type="ECO:0000313" key="2">
    <source>
        <dbReference type="Proteomes" id="UP000483820"/>
    </source>
</evidence>
<gene>
    <name evidence="1" type="ORF">GCK72_012611</name>
</gene>
<dbReference type="AlphaFoldDB" id="A0A6A5GLF7"/>
<dbReference type="EMBL" id="WUAV01000004">
    <property type="protein sequence ID" value="KAF1756158.1"/>
    <property type="molecule type" value="Genomic_DNA"/>
</dbReference>
<name>A0A6A5GLF7_CAERE</name>
<evidence type="ECO:0000313" key="1">
    <source>
        <dbReference type="EMBL" id="KAF1756158.1"/>
    </source>
</evidence>
<protein>
    <submittedName>
        <fullName evidence="1">Uncharacterized protein</fullName>
    </submittedName>
</protein>
<reference evidence="1 2" key="1">
    <citation type="submission" date="2019-12" db="EMBL/GenBank/DDBJ databases">
        <title>Chromosome-level assembly of the Caenorhabditis remanei genome.</title>
        <authorList>
            <person name="Teterina A.A."/>
            <person name="Willis J.H."/>
            <person name="Phillips P.C."/>
        </authorList>
    </citation>
    <scope>NUCLEOTIDE SEQUENCE [LARGE SCALE GENOMIC DNA]</scope>
    <source>
        <strain evidence="1 2">PX506</strain>
        <tissue evidence="1">Whole organism</tissue>
    </source>
</reference>
<comment type="caution">
    <text evidence="1">The sequence shown here is derived from an EMBL/GenBank/DDBJ whole genome shotgun (WGS) entry which is preliminary data.</text>
</comment>
<dbReference type="CTD" id="78775561"/>
<dbReference type="KEGG" id="crq:GCK72_012611"/>
<organism evidence="1 2">
    <name type="scientific">Caenorhabditis remanei</name>
    <name type="common">Caenorhabditis vulgaris</name>
    <dbReference type="NCBI Taxonomy" id="31234"/>
    <lineage>
        <taxon>Eukaryota</taxon>
        <taxon>Metazoa</taxon>
        <taxon>Ecdysozoa</taxon>
        <taxon>Nematoda</taxon>
        <taxon>Chromadorea</taxon>
        <taxon>Rhabditida</taxon>
        <taxon>Rhabditina</taxon>
        <taxon>Rhabditomorpha</taxon>
        <taxon>Rhabditoidea</taxon>
        <taxon>Rhabditidae</taxon>
        <taxon>Peloderinae</taxon>
        <taxon>Caenorhabditis</taxon>
    </lineage>
</organism>
<dbReference type="GeneID" id="78775561"/>
<proteinExistence type="predicted"/>
<dbReference type="RefSeq" id="XP_053584020.1">
    <property type="nucleotide sequence ID" value="XM_053729248.1"/>
</dbReference>
<sequence length="69" mass="8014">MNKGAFLREAWDVMLMYTQTDMIACCNSGYERRSSTERIILVTKSSYSRDLSYYVGKTEFNKVEISPPM</sequence>
<accession>A0A6A5GLF7</accession>